<dbReference type="KEGG" id="hbh:E4T21_03950"/>
<evidence type="ECO:0000313" key="2">
    <source>
        <dbReference type="EMBL" id="QEM80799.1"/>
    </source>
</evidence>
<proteinExistence type="predicted"/>
<dbReference type="InterPro" id="IPR018640">
    <property type="entry name" value="DUF2063"/>
</dbReference>
<dbReference type="InterPro" id="IPR044922">
    <property type="entry name" value="DUF2063_N_sf"/>
</dbReference>
<sequence>MSMLLDWQQRFIAAMRTSERADADLGQDNGLKVYRNNIRHSLVEALEIAFPHTRTLLGERFFSALANDYVTIDPPRDPRLNRYGEGLINRLDYHPALENFRFVADICRLERARLDVSHAGEAISFDALQLSQHKNLDELYVLPHPASRCVRCRHDVVEIWDAMEQGEKATALGPNGPGYWMVIRRQRKVSFHRINDNSALLYGILSMALPLGATLEMLSDPSDMGPEALGLALGELLGLGALAYAPDYPTSSLKDSGALL</sequence>
<dbReference type="OrthoDB" id="4146344at2"/>
<accession>A0A5C1NGF0</accession>
<keyword evidence="2" id="KW-0238">DNA-binding</keyword>
<evidence type="ECO:0000313" key="3">
    <source>
        <dbReference type="Proteomes" id="UP000324285"/>
    </source>
</evidence>
<dbReference type="Pfam" id="PF09836">
    <property type="entry name" value="DUF2063"/>
    <property type="match status" value="1"/>
</dbReference>
<reference evidence="2" key="1">
    <citation type="submission" date="2021-02" db="EMBL/GenBank/DDBJ databases">
        <title>Strain Y2R2, a novel species of the genus Halomonas.</title>
        <authorList>
            <person name="Huang H."/>
        </authorList>
    </citation>
    <scope>NUCLEOTIDE SEQUENCE</scope>
    <source>
        <strain evidence="2">Y2R2</strain>
    </source>
</reference>
<dbReference type="Proteomes" id="UP000324285">
    <property type="component" value="Chromosome"/>
</dbReference>
<dbReference type="EMBL" id="CP038437">
    <property type="protein sequence ID" value="QEM80799.1"/>
    <property type="molecule type" value="Genomic_DNA"/>
</dbReference>
<gene>
    <name evidence="2" type="ORF">E4T21_03950</name>
</gene>
<dbReference type="RefSeq" id="WP_149283723.1">
    <property type="nucleotide sequence ID" value="NZ_CP038437.2"/>
</dbReference>
<evidence type="ECO:0000259" key="1">
    <source>
        <dbReference type="Pfam" id="PF09836"/>
    </source>
</evidence>
<protein>
    <submittedName>
        <fullName evidence="2">DNA-binding domain-containing protein</fullName>
    </submittedName>
</protein>
<organism evidence="2 3">
    <name type="scientific">Halomonas binhaiensis</name>
    <dbReference type="NCBI Taxonomy" id="2562282"/>
    <lineage>
        <taxon>Bacteria</taxon>
        <taxon>Pseudomonadati</taxon>
        <taxon>Pseudomonadota</taxon>
        <taxon>Gammaproteobacteria</taxon>
        <taxon>Oceanospirillales</taxon>
        <taxon>Halomonadaceae</taxon>
        <taxon>Halomonas</taxon>
    </lineage>
</organism>
<feature type="domain" description="Putative DNA-binding" evidence="1">
    <location>
        <begin position="7"/>
        <end position="88"/>
    </location>
</feature>
<name>A0A5C1NGF0_9GAMM</name>
<dbReference type="AlphaFoldDB" id="A0A5C1NGF0"/>
<dbReference type="GO" id="GO:0003677">
    <property type="term" value="F:DNA binding"/>
    <property type="evidence" value="ECO:0007669"/>
    <property type="project" value="UniProtKB-KW"/>
</dbReference>
<dbReference type="Gene3D" id="1.10.150.690">
    <property type="entry name" value="DUF2063"/>
    <property type="match status" value="1"/>
</dbReference>
<keyword evidence="3" id="KW-1185">Reference proteome</keyword>